<dbReference type="InterPro" id="IPR027417">
    <property type="entry name" value="P-loop_NTPase"/>
</dbReference>
<gene>
    <name evidence="14" type="ORF">GCM10011354_20380</name>
</gene>
<keyword evidence="9" id="KW-0406">Ion transport</keyword>
<evidence type="ECO:0000256" key="6">
    <source>
        <dbReference type="ARBA" id="ARBA00022840"/>
    </source>
</evidence>
<feature type="domain" description="AAA+ ATPase" evidence="13">
    <location>
        <begin position="145"/>
        <end position="326"/>
    </location>
</feature>
<keyword evidence="10" id="KW-0472">Membrane</keyword>
<keyword evidence="11" id="KW-0139">CF(1)</keyword>
<dbReference type="CDD" id="cd01136">
    <property type="entry name" value="ATPase_flagellum-secretory_path_III"/>
    <property type="match status" value="1"/>
</dbReference>
<dbReference type="PANTHER" id="PTHR15184:SF9">
    <property type="entry name" value="SPI-1 TYPE 3 SECRETION SYSTEM ATPASE"/>
    <property type="match status" value="1"/>
</dbReference>
<dbReference type="InterPro" id="IPR020003">
    <property type="entry name" value="ATPase_a/bsu_AS"/>
</dbReference>
<keyword evidence="14" id="KW-0282">Flagellum</keyword>
<evidence type="ECO:0000256" key="12">
    <source>
        <dbReference type="ARBA" id="ARBA00034006"/>
    </source>
</evidence>
<comment type="subcellular location">
    <subcellularLocation>
        <location evidence="1">Cytoplasm</location>
    </subcellularLocation>
</comment>
<dbReference type="Gene3D" id="3.40.50.12240">
    <property type="match status" value="1"/>
</dbReference>
<evidence type="ECO:0000259" key="13">
    <source>
        <dbReference type="SMART" id="SM00382"/>
    </source>
</evidence>
<keyword evidence="15" id="KW-1185">Reference proteome</keyword>
<dbReference type="GO" id="GO:0045259">
    <property type="term" value="C:proton-transporting ATP synthase complex"/>
    <property type="evidence" value="ECO:0007669"/>
    <property type="project" value="UniProtKB-KW"/>
</dbReference>
<keyword evidence="7" id="KW-0653">Protein transport</keyword>
<dbReference type="Pfam" id="PF18269">
    <property type="entry name" value="T3SS_ATPase_C"/>
    <property type="match status" value="1"/>
</dbReference>
<protein>
    <submittedName>
        <fullName evidence="14">Flagellar protein export ATPase FliI</fullName>
    </submittedName>
</protein>
<evidence type="ECO:0000256" key="11">
    <source>
        <dbReference type="ARBA" id="ARBA00023196"/>
    </source>
</evidence>
<dbReference type="EMBL" id="BMHA01000007">
    <property type="protein sequence ID" value="GGI06695.1"/>
    <property type="molecule type" value="Genomic_DNA"/>
</dbReference>
<dbReference type="SUPFAM" id="SSF52540">
    <property type="entry name" value="P-loop containing nucleoside triphosphate hydrolases"/>
    <property type="match status" value="1"/>
</dbReference>
<dbReference type="InterPro" id="IPR040627">
    <property type="entry name" value="T3SS_ATPase_C"/>
</dbReference>
<dbReference type="NCBIfam" id="TIGR01026">
    <property type="entry name" value="fliI_yscN"/>
    <property type="match status" value="1"/>
</dbReference>
<dbReference type="RefSeq" id="WP_205745470.1">
    <property type="nucleotide sequence ID" value="NZ_BMHA01000007.1"/>
</dbReference>
<proteinExistence type="predicted"/>
<dbReference type="InterPro" id="IPR003593">
    <property type="entry name" value="AAA+_ATPase"/>
</dbReference>
<dbReference type="InterPro" id="IPR005714">
    <property type="entry name" value="ATPase_T3SS_FliI/YscN"/>
</dbReference>
<dbReference type="Proteomes" id="UP000650511">
    <property type="component" value="Unassembled WGS sequence"/>
</dbReference>
<sequence length="433" mass="45308">MTGTLLRAVSRGSVSRVVGTEVELRGLRLAVGDAVDVEVRGETRVGEVVAVDDHAARALLLGTTAGIARGDVVRPRPGPLTSPIGDALLGRIVDALGRPIDGKGPIDAPHDGVDAAAPNALARQRVEDPLDTGVKLIDTLCTVGRGQRMGLFAGSGVGKSTLLAMMVRGTTASRSVIALVGERGREVREFVEDVLGPEGLARSVVVVATSDEPALLRLRAAFLATRVAEAFADDGHDVLLTVDSLTRLATAQREVGLAAGEPPTSKGYPPSVFALLPRLLERSGPREVGTITAFYTVLVEGGDHDEPVADAARSILDGHLVLDRSLTTAGRFPAIDPLASLSRLATTVTTPQQQADAQTLRRSLAAADRVRDLVEVGAYVPGSDRVADAALSLMDDLVAFLTQSSQDVVTSDDAWMRIAELAARLRATEEATA</sequence>
<dbReference type="GO" id="GO:0030257">
    <property type="term" value="C:type III protein secretion system complex"/>
    <property type="evidence" value="ECO:0007669"/>
    <property type="project" value="InterPro"/>
</dbReference>
<evidence type="ECO:0000256" key="1">
    <source>
        <dbReference type="ARBA" id="ARBA00004496"/>
    </source>
</evidence>
<dbReference type="PROSITE" id="PS00152">
    <property type="entry name" value="ATPASE_ALPHA_BETA"/>
    <property type="match status" value="1"/>
</dbReference>
<evidence type="ECO:0000256" key="4">
    <source>
        <dbReference type="ARBA" id="ARBA00022490"/>
    </source>
</evidence>
<keyword evidence="4" id="KW-0963">Cytoplasm</keyword>
<dbReference type="GO" id="GO:0016887">
    <property type="term" value="F:ATP hydrolysis activity"/>
    <property type="evidence" value="ECO:0007669"/>
    <property type="project" value="InterPro"/>
</dbReference>
<keyword evidence="5" id="KW-0547">Nucleotide-binding</keyword>
<dbReference type="Pfam" id="PF00006">
    <property type="entry name" value="ATP-synt_ab"/>
    <property type="match status" value="1"/>
</dbReference>
<name>A0A8J3AE61_9ACTN</name>
<keyword evidence="3" id="KW-1003">Cell membrane</keyword>
<reference evidence="14" key="2">
    <citation type="submission" date="2020-09" db="EMBL/GenBank/DDBJ databases">
        <authorList>
            <person name="Sun Q."/>
            <person name="Zhou Y."/>
        </authorList>
    </citation>
    <scope>NUCLEOTIDE SEQUENCE</scope>
    <source>
        <strain evidence="14">CGMCC 1.14988</strain>
    </source>
</reference>
<dbReference type="PANTHER" id="PTHR15184">
    <property type="entry name" value="ATP SYNTHASE"/>
    <property type="match status" value="1"/>
</dbReference>
<organism evidence="14 15">
    <name type="scientific">Egicoccus halophilus</name>
    <dbReference type="NCBI Taxonomy" id="1670830"/>
    <lineage>
        <taxon>Bacteria</taxon>
        <taxon>Bacillati</taxon>
        <taxon>Actinomycetota</taxon>
        <taxon>Nitriliruptoria</taxon>
        <taxon>Egicoccales</taxon>
        <taxon>Egicoccaceae</taxon>
        <taxon>Egicoccus</taxon>
    </lineage>
</organism>
<dbReference type="GO" id="GO:0005737">
    <property type="term" value="C:cytoplasm"/>
    <property type="evidence" value="ECO:0007669"/>
    <property type="project" value="UniProtKB-SubCell"/>
</dbReference>
<keyword evidence="11" id="KW-0066">ATP synthesis</keyword>
<dbReference type="InterPro" id="IPR004100">
    <property type="entry name" value="ATPase_F1/V1/A1_a/bsu_N"/>
</dbReference>
<keyword evidence="14" id="KW-0966">Cell projection</keyword>
<keyword evidence="2" id="KW-0813">Transport</keyword>
<evidence type="ECO:0000256" key="7">
    <source>
        <dbReference type="ARBA" id="ARBA00022927"/>
    </source>
</evidence>
<dbReference type="GO" id="GO:0030254">
    <property type="term" value="P:protein secretion by the type III secretion system"/>
    <property type="evidence" value="ECO:0007669"/>
    <property type="project" value="InterPro"/>
</dbReference>
<dbReference type="SMART" id="SM00382">
    <property type="entry name" value="AAA"/>
    <property type="match status" value="1"/>
</dbReference>
<dbReference type="FunFam" id="3.40.50.12240:FF:000002">
    <property type="entry name" value="Flagellum-specific ATP synthase FliI"/>
    <property type="match status" value="1"/>
</dbReference>
<evidence type="ECO:0000256" key="5">
    <source>
        <dbReference type="ARBA" id="ARBA00022741"/>
    </source>
</evidence>
<keyword evidence="8" id="KW-1278">Translocase</keyword>
<evidence type="ECO:0000256" key="10">
    <source>
        <dbReference type="ARBA" id="ARBA00023136"/>
    </source>
</evidence>
<dbReference type="GO" id="GO:0046933">
    <property type="term" value="F:proton-transporting ATP synthase activity, rotational mechanism"/>
    <property type="evidence" value="ECO:0007669"/>
    <property type="project" value="TreeGrafter"/>
</dbReference>
<reference evidence="14" key="1">
    <citation type="journal article" date="2014" name="Int. J. Syst. Evol. Microbiol.">
        <title>Complete genome sequence of Corynebacterium casei LMG S-19264T (=DSM 44701T), isolated from a smear-ripened cheese.</title>
        <authorList>
            <consortium name="US DOE Joint Genome Institute (JGI-PGF)"/>
            <person name="Walter F."/>
            <person name="Albersmeier A."/>
            <person name="Kalinowski J."/>
            <person name="Ruckert C."/>
        </authorList>
    </citation>
    <scope>NUCLEOTIDE SEQUENCE</scope>
    <source>
        <strain evidence="14">CGMCC 1.14988</strain>
    </source>
</reference>
<dbReference type="GO" id="GO:0005524">
    <property type="term" value="F:ATP binding"/>
    <property type="evidence" value="ECO:0007669"/>
    <property type="project" value="UniProtKB-KW"/>
</dbReference>
<dbReference type="Pfam" id="PF02874">
    <property type="entry name" value="ATP-synt_ab_N"/>
    <property type="match status" value="1"/>
</dbReference>
<evidence type="ECO:0000256" key="8">
    <source>
        <dbReference type="ARBA" id="ARBA00022967"/>
    </source>
</evidence>
<dbReference type="GO" id="GO:0008564">
    <property type="term" value="F:protein-exporting ATPase activity"/>
    <property type="evidence" value="ECO:0007669"/>
    <property type="project" value="UniProtKB-EC"/>
</dbReference>
<dbReference type="AlphaFoldDB" id="A0A8J3AE61"/>
<accession>A0A8J3AE61</accession>
<comment type="caution">
    <text evidence="14">The sequence shown here is derived from an EMBL/GenBank/DDBJ whole genome shotgun (WGS) entry which is preliminary data.</text>
</comment>
<keyword evidence="14" id="KW-0969">Cilium</keyword>
<evidence type="ECO:0000256" key="3">
    <source>
        <dbReference type="ARBA" id="ARBA00022475"/>
    </source>
</evidence>
<dbReference type="InterPro" id="IPR050053">
    <property type="entry name" value="ATPase_alpha/beta_chains"/>
</dbReference>
<dbReference type="InterPro" id="IPR000194">
    <property type="entry name" value="ATPase_F1/V1/A1_a/bsu_nucl-bd"/>
</dbReference>
<comment type="catalytic activity">
    <reaction evidence="12">
        <text>ATP + H2O + cellular proteinSide 1 = ADP + phosphate + cellular proteinSide 2.</text>
        <dbReference type="EC" id="7.4.2.8"/>
    </reaction>
</comment>
<evidence type="ECO:0000313" key="15">
    <source>
        <dbReference type="Proteomes" id="UP000650511"/>
    </source>
</evidence>
<evidence type="ECO:0000256" key="2">
    <source>
        <dbReference type="ARBA" id="ARBA00022448"/>
    </source>
</evidence>
<evidence type="ECO:0000313" key="14">
    <source>
        <dbReference type="EMBL" id="GGI06695.1"/>
    </source>
</evidence>
<evidence type="ECO:0000256" key="9">
    <source>
        <dbReference type="ARBA" id="ARBA00023065"/>
    </source>
</evidence>
<keyword evidence="6" id="KW-0067">ATP-binding</keyword>